<dbReference type="RefSeq" id="WP_202662046.1">
    <property type="nucleotide sequence ID" value="NZ_JAESVP010000008.1"/>
</dbReference>
<dbReference type="EMBL" id="JAESVP010000008">
    <property type="protein sequence ID" value="MBL4929517.1"/>
    <property type="molecule type" value="Genomic_DNA"/>
</dbReference>
<dbReference type="Gene3D" id="3.40.630.30">
    <property type="match status" value="1"/>
</dbReference>
<comment type="caution">
    <text evidence="1">The sequence shown here is derived from an EMBL/GenBank/DDBJ whole genome shotgun (WGS) entry which is preliminary data.</text>
</comment>
<organism evidence="1 2">
    <name type="scientific">Fuscibacter oryzae</name>
    <dbReference type="NCBI Taxonomy" id="2803939"/>
    <lineage>
        <taxon>Bacteria</taxon>
        <taxon>Pseudomonadati</taxon>
        <taxon>Pseudomonadota</taxon>
        <taxon>Alphaproteobacteria</taxon>
        <taxon>Rhodobacterales</taxon>
        <taxon>Paracoccaceae</taxon>
        <taxon>Fuscibacter</taxon>
    </lineage>
</organism>
<proteinExistence type="predicted"/>
<dbReference type="InterPro" id="IPR016181">
    <property type="entry name" value="Acyl_CoA_acyltransferase"/>
</dbReference>
<dbReference type="GO" id="GO:0016740">
    <property type="term" value="F:transferase activity"/>
    <property type="evidence" value="ECO:0007669"/>
    <property type="project" value="InterPro"/>
</dbReference>
<accession>A0A8J7MS45</accession>
<dbReference type="AlphaFoldDB" id="A0A8J7MS45"/>
<reference evidence="1" key="1">
    <citation type="submission" date="2021-01" db="EMBL/GenBank/DDBJ databases">
        <title>Genome seq and assembly of Tabrizicola sp. KVB23.</title>
        <authorList>
            <person name="Chhetri G."/>
        </authorList>
    </citation>
    <scope>NUCLEOTIDE SEQUENCE</scope>
    <source>
        <strain evidence="1">KVB23</strain>
    </source>
</reference>
<keyword evidence="2" id="KW-1185">Reference proteome</keyword>
<protein>
    <submittedName>
        <fullName evidence="1">GNAT family N-acetyltransferase</fullName>
    </submittedName>
</protein>
<dbReference type="InterPro" id="IPR001690">
    <property type="entry name" value="Autoind_synthase"/>
</dbReference>
<dbReference type="SUPFAM" id="SSF55729">
    <property type="entry name" value="Acyl-CoA N-acyltransferases (Nat)"/>
    <property type="match status" value="1"/>
</dbReference>
<evidence type="ECO:0000313" key="2">
    <source>
        <dbReference type="Proteomes" id="UP000619033"/>
    </source>
</evidence>
<dbReference type="Pfam" id="PF00765">
    <property type="entry name" value="Autoind_synth"/>
    <property type="match status" value="1"/>
</dbReference>
<dbReference type="Proteomes" id="UP000619033">
    <property type="component" value="Unassembled WGS sequence"/>
</dbReference>
<name>A0A8J7MS45_9RHOB</name>
<evidence type="ECO:0000313" key="1">
    <source>
        <dbReference type="EMBL" id="MBL4929517.1"/>
    </source>
</evidence>
<gene>
    <name evidence="1" type="ORF">JI744_15540</name>
</gene>
<sequence>MLEVSVTSIAEAPARWDLVRAFLVLRRRVFIDQMDWSLRSHEDIEFEQYDTLGHATYVIAHEGDRVVAGARLLRCDVSIGSGTVSYSYMIRDAVRGIIDLPQDLCWDEPPTDAESWELTRLVSDSASPVAARRVLDAANDYIRDRGGKQCLFLGGPGFMRMARSYGYAPRALGNVVSNRSGRFLAFACPTRETEWASTPQDAQHLTII</sequence>